<dbReference type="OrthoDB" id="428480at2759"/>
<evidence type="ECO:0000256" key="1">
    <source>
        <dbReference type="ARBA" id="ARBA00001231"/>
    </source>
</evidence>
<sequence>MTSPDLYPHRGFMLDTGRKFFPVEAILSLLTVLHQYNFNVFHWHIYDAESFPVHWPEEGLGLTNVSLRHGCSARCYSPGDIARVVEWGRRLGVLVYPETDVPGHCDIWGLWKKHLVVGRPNPKQPEAQLDITHSETYDHIASLVSTVDRYFGSAPLHHFGGDEVAYIWQTADDNKLFESFLHWLQTLHPRTNKSLVLWDDPLTDEGKNVRLSKDWIIQTWHNGVSGEIVERGHRVIVSESDVFYIGNADKGKMEGFVFPEGERVLGFEVVWFTSEGDDPWDFRESWVMEPIKAASRIRRNNTRNRR</sequence>
<dbReference type="PANTHER" id="PTHR22600">
    <property type="entry name" value="BETA-HEXOSAMINIDASE"/>
    <property type="match status" value="1"/>
</dbReference>
<evidence type="ECO:0000259" key="6">
    <source>
        <dbReference type="Pfam" id="PF00728"/>
    </source>
</evidence>
<proteinExistence type="inferred from homology"/>
<dbReference type="Pfam" id="PF00728">
    <property type="entry name" value="Glyco_hydro_20"/>
    <property type="match status" value="1"/>
</dbReference>
<dbReference type="GO" id="GO:0030203">
    <property type="term" value="P:glycosaminoglycan metabolic process"/>
    <property type="evidence" value="ECO:0007669"/>
    <property type="project" value="TreeGrafter"/>
</dbReference>
<evidence type="ECO:0000313" key="8">
    <source>
        <dbReference type="Proteomes" id="UP000244855"/>
    </source>
</evidence>
<dbReference type="EMBL" id="KZ805748">
    <property type="protein sequence ID" value="PVH91957.1"/>
    <property type="molecule type" value="Genomic_DNA"/>
</dbReference>
<dbReference type="InterPro" id="IPR015883">
    <property type="entry name" value="Glyco_hydro_20_cat"/>
</dbReference>
<dbReference type="Gene3D" id="3.20.20.80">
    <property type="entry name" value="Glycosidases"/>
    <property type="match status" value="1"/>
</dbReference>
<gene>
    <name evidence="7" type="ORF">DM02DRAFT_620211</name>
</gene>
<dbReference type="GO" id="GO:0016020">
    <property type="term" value="C:membrane"/>
    <property type="evidence" value="ECO:0007669"/>
    <property type="project" value="TreeGrafter"/>
</dbReference>
<dbReference type="STRING" id="97972.A0A2V1D1P4"/>
<dbReference type="InterPro" id="IPR025705">
    <property type="entry name" value="Beta_hexosaminidase_sua/sub"/>
</dbReference>
<evidence type="ECO:0000256" key="2">
    <source>
        <dbReference type="ARBA" id="ARBA00006285"/>
    </source>
</evidence>
<dbReference type="Proteomes" id="UP000244855">
    <property type="component" value="Unassembled WGS sequence"/>
</dbReference>
<name>A0A2V1D1P4_9PLEO</name>
<protein>
    <recommendedName>
        <fullName evidence="3">beta-N-acetylhexosaminidase</fullName>
        <ecNumber evidence="3">3.2.1.52</ecNumber>
    </recommendedName>
</protein>
<reference evidence="7 8" key="1">
    <citation type="journal article" date="2018" name="Sci. Rep.">
        <title>Comparative genomics provides insights into the lifestyle and reveals functional heterogeneity of dark septate endophytic fungi.</title>
        <authorList>
            <person name="Knapp D.G."/>
            <person name="Nemeth J.B."/>
            <person name="Barry K."/>
            <person name="Hainaut M."/>
            <person name="Henrissat B."/>
            <person name="Johnson J."/>
            <person name="Kuo A."/>
            <person name="Lim J.H.P."/>
            <person name="Lipzen A."/>
            <person name="Nolan M."/>
            <person name="Ohm R.A."/>
            <person name="Tamas L."/>
            <person name="Grigoriev I.V."/>
            <person name="Spatafora J.W."/>
            <person name="Nagy L.G."/>
            <person name="Kovacs G.M."/>
        </authorList>
    </citation>
    <scope>NUCLEOTIDE SEQUENCE [LARGE SCALE GENOMIC DNA]</scope>
    <source>
        <strain evidence="7 8">DSE2036</strain>
    </source>
</reference>
<dbReference type="PANTHER" id="PTHR22600:SF57">
    <property type="entry name" value="BETA-N-ACETYLHEXOSAMINIDASE"/>
    <property type="match status" value="1"/>
</dbReference>
<evidence type="ECO:0000256" key="5">
    <source>
        <dbReference type="PIRSR" id="PIRSR625705-1"/>
    </source>
</evidence>
<keyword evidence="4 7" id="KW-0378">Hydrolase</keyword>
<dbReference type="SUPFAM" id="SSF51445">
    <property type="entry name" value="(Trans)glycosidases"/>
    <property type="match status" value="1"/>
</dbReference>
<feature type="domain" description="Glycoside hydrolase family 20 catalytic" evidence="6">
    <location>
        <begin position="7"/>
        <end position="250"/>
    </location>
</feature>
<evidence type="ECO:0000313" key="7">
    <source>
        <dbReference type="EMBL" id="PVH91957.1"/>
    </source>
</evidence>
<dbReference type="PRINTS" id="PR00738">
    <property type="entry name" value="GLHYDRLASE20"/>
</dbReference>
<organism evidence="7 8">
    <name type="scientific">Periconia macrospinosa</name>
    <dbReference type="NCBI Taxonomy" id="97972"/>
    <lineage>
        <taxon>Eukaryota</taxon>
        <taxon>Fungi</taxon>
        <taxon>Dikarya</taxon>
        <taxon>Ascomycota</taxon>
        <taxon>Pezizomycotina</taxon>
        <taxon>Dothideomycetes</taxon>
        <taxon>Pleosporomycetidae</taxon>
        <taxon>Pleosporales</taxon>
        <taxon>Massarineae</taxon>
        <taxon>Periconiaceae</taxon>
        <taxon>Periconia</taxon>
    </lineage>
</organism>
<evidence type="ECO:0000256" key="3">
    <source>
        <dbReference type="ARBA" id="ARBA00012663"/>
    </source>
</evidence>
<keyword evidence="8" id="KW-1185">Reference proteome</keyword>
<dbReference type="InterPro" id="IPR017853">
    <property type="entry name" value="GH"/>
</dbReference>
<dbReference type="AlphaFoldDB" id="A0A2V1D1P4"/>
<comment type="catalytic activity">
    <reaction evidence="1">
        <text>Hydrolysis of terminal non-reducing N-acetyl-D-hexosamine residues in N-acetyl-beta-D-hexosaminides.</text>
        <dbReference type="EC" id="3.2.1.52"/>
    </reaction>
</comment>
<dbReference type="GO" id="GO:0004563">
    <property type="term" value="F:beta-N-acetylhexosaminidase activity"/>
    <property type="evidence" value="ECO:0007669"/>
    <property type="project" value="UniProtKB-EC"/>
</dbReference>
<dbReference type="EC" id="3.2.1.52" evidence="3"/>
<dbReference type="GO" id="GO:0005975">
    <property type="term" value="P:carbohydrate metabolic process"/>
    <property type="evidence" value="ECO:0007669"/>
    <property type="project" value="InterPro"/>
</dbReference>
<comment type="similarity">
    <text evidence="2">Belongs to the glycosyl hydrolase 20 family.</text>
</comment>
<evidence type="ECO:0000256" key="4">
    <source>
        <dbReference type="ARBA" id="ARBA00022801"/>
    </source>
</evidence>
<accession>A0A2V1D1P4</accession>
<feature type="active site" description="Proton donor" evidence="5">
    <location>
        <position position="163"/>
    </location>
</feature>